<organism evidence="2 3">
    <name type="scientific">Chitinophaga costaii</name>
    <dbReference type="NCBI Taxonomy" id="1335309"/>
    <lineage>
        <taxon>Bacteria</taxon>
        <taxon>Pseudomonadati</taxon>
        <taxon>Bacteroidota</taxon>
        <taxon>Chitinophagia</taxon>
        <taxon>Chitinophagales</taxon>
        <taxon>Chitinophagaceae</taxon>
        <taxon>Chitinophaga</taxon>
    </lineage>
</organism>
<dbReference type="SUPFAM" id="SSF55729">
    <property type="entry name" value="Acyl-CoA N-acyltransferases (Nat)"/>
    <property type="match status" value="1"/>
</dbReference>
<dbReference type="STRING" id="1335309.GA0116948_103127"/>
<feature type="domain" description="N-acetyltransferase" evidence="1">
    <location>
        <begin position="9"/>
        <end position="94"/>
    </location>
</feature>
<dbReference type="EMBL" id="FMAR01000003">
    <property type="protein sequence ID" value="SCC06969.1"/>
    <property type="molecule type" value="Genomic_DNA"/>
</dbReference>
<dbReference type="OrthoDB" id="1120671at2"/>
<evidence type="ECO:0000313" key="2">
    <source>
        <dbReference type="EMBL" id="SCC06969.1"/>
    </source>
</evidence>
<reference evidence="2 3" key="1">
    <citation type="submission" date="2016-08" db="EMBL/GenBank/DDBJ databases">
        <authorList>
            <person name="Seilhamer J.J."/>
        </authorList>
    </citation>
    <scope>NUCLEOTIDE SEQUENCE [LARGE SCALE GENOMIC DNA]</scope>
    <source>
        <strain evidence="2 3">A37T2</strain>
    </source>
</reference>
<proteinExistence type="predicted"/>
<accession>A0A1C4BJ76</accession>
<sequence>MKEIPHEIRHNEKNMRFEVEEAGEVAHLEYRLYKGDMALMHTEVPSALEGKGVASALVKYAFAYAAAHHLPVMVYCPYVAAFIQRHPEYQAQVDTKNNRS</sequence>
<evidence type="ECO:0000313" key="3">
    <source>
        <dbReference type="Proteomes" id="UP000242818"/>
    </source>
</evidence>
<gene>
    <name evidence="2" type="ORF">GA0116948_103127</name>
</gene>
<evidence type="ECO:0000259" key="1">
    <source>
        <dbReference type="PROSITE" id="PS51729"/>
    </source>
</evidence>
<dbReference type="PROSITE" id="PS51729">
    <property type="entry name" value="GNAT_YJDJ"/>
    <property type="match status" value="1"/>
</dbReference>
<dbReference type="RefSeq" id="WP_089710022.1">
    <property type="nucleotide sequence ID" value="NZ_FMAR01000003.1"/>
</dbReference>
<protein>
    <recommendedName>
        <fullName evidence="1">N-acetyltransferase domain-containing protein</fullName>
    </recommendedName>
</protein>
<dbReference type="Pfam" id="PF14542">
    <property type="entry name" value="Acetyltransf_CG"/>
    <property type="match status" value="1"/>
</dbReference>
<keyword evidence="3" id="KW-1185">Reference proteome</keyword>
<dbReference type="InterPro" id="IPR031165">
    <property type="entry name" value="GNAT_YJDJ"/>
</dbReference>
<dbReference type="AlphaFoldDB" id="A0A1C4BJ76"/>
<dbReference type="InterPro" id="IPR016181">
    <property type="entry name" value="Acyl_CoA_acyltransferase"/>
</dbReference>
<dbReference type="PANTHER" id="PTHR31435:SF9">
    <property type="entry name" value="PROTEIN NATD1"/>
    <property type="match status" value="1"/>
</dbReference>
<dbReference type="Proteomes" id="UP000242818">
    <property type="component" value="Unassembled WGS sequence"/>
</dbReference>
<name>A0A1C4BJ76_9BACT</name>
<dbReference type="InterPro" id="IPR045057">
    <property type="entry name" value="Gcn5-rel_NAT"/>
</dbReference>
<dbReference type="PANTHER" id="PTHR31435">
    <property type="entry name" value="PROTEIN NATD1"/>
    <property type="match status" value="1"/>
</dbReference>
<dbReference type="Gene3D" id="3.40.630.30">
    <property type="match status" value="1"/>
</dbReference>